<dbReference type="PaxDb" id="3880-AES95748"/>
<dbReference type="InterPro" id="IPR056988">
    <property type="entry name" value="Zn_ribbon_pln"/>
</dbReference>
<reference evidence="4 6" key="2">
    <citation type="journal article" date="2014" name="BMC Genomics">
        <title>An improved genome release (version Mt4.0) for the model legume Medicago truncatula.</title>
        <authorList>
            <person name="Tang H."/>
            <person name="Krishnakumar V."/>
            <person name="Bidwell S."/>
            <person name="Rosen B."/>
            <person name="Chan A."/>
            <person name="Zhou S."/>
            <person name="Gentzbittel L."/>
            <person name="Childs K.L."/>
            <person name="Yandell M."/>
            <person name="Gundlach H."/>
            <person name="Mayer K.F."/>
            <person name="Schwartz D.C."/>
            <person name="Town C.D."/>
        </authorList>
    </citation>
    <scope>GENOME REANNOTATION</scope>
    <source>
        <strain evidence="5 6">cv. Jemalong A17</strain>
    </source>
</reference>
<dbReference type="PANTHER" id="PTHR45089:SF59">
    <property type="entry name" value="DNAJ HEAT SHOCK N-TERMINAL DOMAIN-CONTAINING PROTEIN"/>
    <property type="match status" value="1"/>
</dbReference>
<dbReference type="PANTHER" id="PTHR45089">
    <property type="entry name" value="DNAJ HEAT SHOCK AMINO-TERMINAL DOMAIN PROTEIN-RELATED"/>
    <property type="match status" value="1"/>
</dbReference>
<feature type="domain" description="DUF3444" evidence="2">
    <location>
        <begin position="346"/>
        <end position="547"/>
    </location>
</feature>
<dbReference type="Pfam" id="PF11926">
    <property type="entry name" value="DUF3444"/>
    <property type="match status" value="1"/>
</dbReference>
<sequence length="578" mass="65215">MMTFWTACNTCKVLHEFERKYLGNKLVCPGCNKSFKAVEAVMNDGFDEVEEEDETLGDFLLKKKKKKKKKKKNVKKKKGIGKMGCEKGVIFMGDDEVGCEKGESFKVAEAFLIDGSEEDEEEDKTLGDFMLKKKKNMKKKMNGKMGCEKGGVFKGYGAVGCERGEIFKGNGEVGCEKGEIFKGNDEVGCENGENFKGDDEVGIVGRLRKRTRSVGEVLESSEPKRVVGSEEETMTLAQFQSKVKRKFHQEMVKGKEKEEKMKKKLEGSVRRKASRLERHRDTSGGELEAMVVADLDSVKRKGLRSERHMDTTEEELEVMAVADLDSVKRKGLRSERHMDTSGEELEVMAVADSDFYDFDKDRVERSFKKGQVWAVYDGDDDGMPRQYVLIDETVSANPFNVMISWLDFHNNGDGKIVSREKLGFKIPCGRFKVAKKASIGSVNVFSHVVDCDRAAREVYKIYPKKGSVWALYSEASLDADEGNRCYDIVLFLTSYSEMNGISMAYLEKVDGYKTVFKRQESGSHAVRFLGKDEFCLISHQIPARKFPCDEDHELLKDCWELDPASLPSDLLTIGGIDN</sequence>
<evidence type="ECO:0000313" key="6">
    <source>
        <dbReference type="Proteomes" id="UP000002051"/>
    </source>
</evidence>
<keyword evidence="6" id="KW-1185">Reference proteome</keyword>
<evidence type="ECO:0000313" key="4">
    <source>
        <dbReference type="EMBL" id="AES95748.2"/>
    </source>
</evidence>
<dbReference type="OrthoDB" id="66964at2759"/>
<dbReference type="Pfam" id="PF23551">
    <property type="entry name" value="Zn_ribbon_20"/>
    <property type="match status" value="1"/>
</dbReference>
<dbReference type="AlphaFoldDB" id="G7KCA3"/>
<gene>
    <name evidence="5" type="primary">11424820</name>
    <name evidence="4" type="ordered locus">MTR_5g029070</name>
</gene>
<dbReference type="eggNOG" id="ENOG502QQET">
    <property type="taxonomic scope" value="Eukaryota"/>
</dbReference>
<evidence type="ECO:0000313" key="5">
    <source>
        <dbReference type="EnsemblPlants" id="AES95748"/>
    </source>
</evidence>
<name>G7KCA3_MEDTR</name>
<evidence type="ECO:0000256" key="1">
    <source>
        <dbReference type="SAM" id="MobiDB-lite"/>
    </source>
</evidence>
<reference evidence="4 6" key="1">
    <citation type="journal article" date="2011" name="Nature">
        <title>The Medicago genome provides insight into the evolution of rhizobial symbioses.</title>
        <authorList>
            <person name="Young N.D."/>
            <person name="Debelle F."/>
            <person name="Oldroyd G.E."/>
            <person name="Geurts R."/>
            <person name="Cannon S.B."/>
            <person name="Udvardi M.K."/>
            <person name="Benedito V.A."/>
            <person name="Mayer K.F."/>
            <person name="Gouzy J."/>
            <person name="Schoof H."/>
            <person name="Van de Peer Y."/>
            <person name="Proost S."/>
            <person name="Cook D.R."/>
            <person name="Meyers B.C."/>
            <person name="Spannagl M."/>
            <person name="Cheung F."/>
            <person name="De Mita S."/>
            <person name="Krishnakumar V."/>
            <person name="Gundlach H."/>
            <person name="Zhou S."/>
            <person name="Mudge J."/>
            <person name="Bharti A.K."/>
            <person name="Murray J.D."/>
            <person name="Naoumkina M.A."/>
            <person name="Rosen B."/>
            <person name="Silverstein K.A."/>
            <person name="Tang H."/>
            <person name="Rombauts S."/>
            <person name="Zhao P.X."/>
            <person name="Zhou P."/>
            <person name="Barbe V."/>
            <person name="Bardou P."/>
            <person name="Bechner M."/>
            <person name="Bellec A."/>
            <person name="Berger A."/>
            <person name="Berges H."/>
            <person name="Bidwell S."/>
            <person name="Bisseling T."/>
            <person name="Choisne N."/>
            <person name="Couloux A."/>
            <person name="Denny R."/>
            <person name="Deshpande S."/>
            <person name="Dai X."/>
            <person name="Doyle J.J."/>
            <person name="Dudez A.M."/>
            <person name="Farmer A.D."/>
            <person name="Fouteau S."/>
            <person name="Franken C."/>
            <person name="Gibelin C."/>
            <person name="Gish J."/>
            <person name="Goldstein S."/>
            <person name="Gonzalez A.J."/>
            <person name="Green P.J."/>
            <person name="Hallab A."/>
            <person name="Hartog M."/>
            <person name="Hua A."/>
            <person name="Humphray S.J."/>
            <person name="Jeong D.H."/>
            <person name="Jing Y."/>
            <person name="Jocker A."/>
            <person name="Kenton S.M."/>
            <person name="Kim D.J."/>
            <person name="Klee K."/>
            <person name="Lai H."/>
            <person name="Lang C."/>
            <person name="Lin S."/>
            <person name="Macmil S.L."/>
            <person name="Magdelenat G."/>
            <person name="Matthews L."/>
            <person name="McCorrison J."/>
            <person name="Monaghan E.L."/>
            <person name="Mun J.H."/>
            <person name="Najar F.Z."/>
            <person name="Nicholson C."/>
            <person name="Noirot C."/>
            <person name="O'Bleness M."/>
            <person name="Paule C.R."/>
            <person name="Poulain J."/>
            <person name="Prion F."/>
            <person name="Qin B."/>
            <person name="Qu C."/>
            <person name="Retzel E.F."/>
            <person name="Riddle C."/>
            <person name="Sallet E."/>
            <person name="Samain S."/>
            <person name="Samson N."/>
            <person name="Sanders I."/>
            <person name="Saurat O."/>
            <person name="Scarpelli C."/>
            <person name="Schiex T."/>
            <person name="Segurens B."/>
            <person name="Severin A.J."/>
            <person name="Sherrier D.J."/>
            <person name="Shi R."/>
            <person name="Sims S."/>
            <person name="Singer S.R."/>
            <person name="Sinharoy S."/>
            <person name="Sterck L."/>
            <person name="Viollet A."/>
            <person name="Wang B.B."/>
            <person name="Wang K."/>
            <person name="Wang M."/>
            <person name="Wang X."/>
            <person name="Warfsmann J."/>
            <person name="Weissenbach J."/>
            <person name="White D.D."/>
            <person name="White J.D."/>
            <person name="Wiley G.B."/>
            <person name="Wincker P."/>
            <person name="Xing Y."/>
            <person name="Yang L."/>
            <person name="Yao Z."/>
            <person name="Ying F."/>
            <person name="Zhai J."/>
            <person name="Zhou L."/>
            <person name="Zuber A."/>
            <person name="Denarie J."/>
            <person name="Dixon R.A."/>
            <person name="May G.D."/>
            <person name="Schwartz D.C."/>
            <person name="Rogers J."/>
            <person name="Quetier F."/>
            <person name="Town C.D."/>
            <person name="Roe B.A."/>
        </authorList>
    </citation>
    <scope>NUCLEOTIDE SEQUENCE [LARGE SCALE GENOMIC DNA]</scope>
    <source>
        <strain evidence="4">A17</strain>
        <strain evidence="5 6">cv. Jemalong A17</strain>
    </source>
</reference>
<protein>
    <submittedName>
        <fullName evidence="4">DUF3444 domain protein</fullName>
    </submittedName>
</protein>
<feature type="region of interest" description="Disordered" evidence="1">
    <location>
        <begin position="252"/>
        <end position="281"/>
    </location>
</feature>
<dbReference type="InterPro" id="IPR024593">
    <property type="entry name" value="DUF3444"/>
</dbReference>
<evidence type="ECO:0000259" key="2">
    <source>
        <dbReference type="Pfam" id="PF11926"/>
    </source>
</evidence>
<accession>A0A0C3XFG3</accession>
<dbReference type="STRING" id="3880.G7KCA3"/>
<dbReference type="EMBL" id="CM001221">
    <property type="protein sequence ID" value="AES95748.2"/>
    <property type="molecule type" value="Genomic_DNA"/>
</dbReference>
<dbReference type="KEGG" id="mtr:11424820"/>
<feature type="domain" description="Zinc beta-ribbon" evidence="3">
    <location>
        <begin position="4"/>
        <end position="38"/>
    </location>
</feature>
<evidence type="ECO:0000259" key="3">
    <source>
        <dbReference type="Pfam" id="PF23551"/>
    </source>
</evidence>
<reference evidence="5" key="3">
    <citation type="submission" date="2015-04" db="UniProtKB">
        <authorList>
            <consortium name="EnsemblPlants"/>
        </authorList>
    </citation>
    <scope>IDENTIFICATION</scope>
    <source>
        <strain evidence="5">cv. Jemalong A17</strain>
    </source>
</reference>
<dbReference type="Proteomes" id="UP000002051">
    <property type="component" value="Chromosome 5"/>
</dbReference>
<dbReference type="EnsemblPlants" id="AES95748">
    <property type="protein sequence ID" value="AES95748"/>
    <property type="gene ID" value="MTR_5g029070"/>
</dbReference>
<proteinExistence type="predicted"/>
<accession>G7KCA3</accession>
<organism evidence="4 6">
    <name type="scientific">Medicago truncatula</name>
    <name type="common">Barrel medic</name>
    <name type="synonym">Medicago tribuloides</name>
    <dbReference type="NCBI Taxonomy" id="3880"/>
    <lineage>
        <taxon>Eukaryota</taxon>
        <taxon>Viridiplantae</taxon>
        <taxon>Streptophyta</taxon>
        <taxon>Embryophyta</taxon>
        <taxon>Tracheophyta</taxon>
        <taxon>Spermatophyta</taxon>
        <taxon>Magnoliopsida</taxon>
        <taxon>eudicotyledons</taxon>
        <taxon>Gunneridae</taxon>
        <taxon>Pentapetalae</taxon>
        <taxon>rosids</taxon>
        <taxon>fabids</taxon>
        <taxon>Fabales</taxon>
        <taxon>Fabaceae</taxon>
        <taxon>Papilionoideae</taxon>
        <taxon>50 kb inversion clade</taxon>
        <taxon>NPAAA clade</taxon>
        <taxon>Hologalegina</taxon>
        <taxon>IRL clade</taxon>
        <taxon>Trifolieae</taxon>
        <taxon>Medicago</taxon>
    </lineage>
</organism>